<keyword evidence="3" id="KW-1185">Reference proteome</keyword>
<feature type="region of interest" description="Disordered" evidence="1">
    <location>
        <begin position="519"/>
        <end position="599"/>
    </location>
</feature>
<feature type="compositionally biased region" description="Basic and acidic residues" evidence="1">
    <location>
        <begin position="688"/>
        <end position="701"/>
    </location>
</feature>
<dbReference type="OMA" id="HRDERIM"/>
<feature type="region of interest" description="Disordered" evidence="1">
    <location>
        <begin position="351"/>
        <end position="504"/>
    </location>
</feature>
<feature type="compositionally biased region" description="Acidic residues" evidence="1">
    <location>
        <begin position="24"/>
        <end position="42"/>
    </location>
</feature>
<sequence>MSFDENVARKKSTRWVKASQANYDGDDWSDDDYYGDEMDENETIPAVPKLPELPDDTIAAQTIVAKEKSDDEFSYGAPTPDLSSTKFADIDIDEKPEGNIESETPIAEATAQVTDDETDEYAQIIQDDADEDDEYIPQTTSRFQAFPSDETEGSSAADQDVSSEVSAPQQHKVPDQPQEVEKQEQPQQDEPYDSNVGTSVFAPFPSDSDQIVPSDEVVGRVTSEPLETQEPVEEEVFDHYSDESTPVPDDIAPATQASHSPIPHDTGSDKDDDYVPRSDGHFHSDFSKTLDRETEDDNVIPGSTYASSIRIDGSDNEKDLAAPYHSDGDDEVDHSDDVSVTDMKNLSLRDVSEAASETTATPTIIKTAPSKSDLTIDAPKANSSFTPPLVSPAPYELSDADTLHIQDPESPHDIESTASRTEGGAESTRSEVGNTSRLSTYEGLQEHAYLRDLISTPDPNSSDTDKFAPVPEQGQPDGPDPELGSRKSMEPQRDSQFYHEVNDYFDDYTDESAVNEKGLGLTRTQSSGSLSTGGFSIRSEGYRSSKLSDRTESFTGDRTASFTNRSFSDAQSTQGSTKDAAEKESHLNPAMSINFGQWRPNTESFRDQFISGTGNNNTTAPPLPKIDHYSRNSRGEIIEDNASMAESIAPSHTDSELKKQISISSATSSNNTTQNNTSMLSVLDNEEEQHKRESRDLKDGTSYKTPSETMLPVHIPLDTPSSTDSSKPHGHYFHEHLSTSSHTLVGSKKLPMRKPPSYDIKKIATIDNPQLRIKKYREAREEEANVYTGLEVWIDTALEKVEMVSYKSPVTSHVKQAYAEASQFSRKHTNINMGSFLNKRKVLSETSSSAHSIAKGAKGFFSKGRKMIKSEK</sequence>
<dbReference type="PRINTS" id="PR02076">
    <property type="entry name" value="PROTEINFYV8"/>
</dbReference>
<reference evidence="3" key="1">
    <citation type="journal article" date="2017" name="Genome Announc.">
        <title>Genome sequences of Cyberlindnera fabianii 65, Pichia kudriavzevii 129, and Saccharomyces cerevisiae 131 isolated from fermented masau fruits in Zimbabwe.</title>
        <authorList>
            <person name="van Rijswijck I.M.H."/>
            <person name="Derks M.F.L."/>
            <person name="Abee T."/>
            <person name="de Ridder D."/>
            <person name="Smid E.J."/>
        </authorList>
    </citation>
    <scope>NUCLEOTIDE SEQUENCE [LARGE SCALE GENOMIC DNA]</scope>
    <source>
        <strain evidence="3">65</strain>
    </source>
</reference>
<feature type="compositionally biased region" description="Basic and acidic residues" evidence="1">
    <location>
        <begin position="266"/>
        <end position="292"/>
    </location>
</feature>
<feature type="region of interest" description="Disordered" evidence="1">
    <location>
        <begin position="1"/>
        <end position="337"/>
    </location>
</feature>
<feature type="compositionally biased region" description="Polar residues" evidence="1">
    <location>
        <begin position="522"/>
        <end position="534"/>
    </location>
</feature>
<dbReference type="EMBL" id="MPUK01000001">
    <property type="protein sequence ID" value="ONH69584.1"/>
    <property type="molecule type" value="Genomic_DNA"/>
</dbReference>
<evidence type="ECO:0000313" key="3">
    <source>
        <dbReference type="Proteomes" id="UP000189513"/>
    </source>
</evidence>
<feature type="compositionally biased region" description="Low complexity" evidence="1">
    <location>
        <begin position="353"/>
        <end position="369"/>
    </location>
</feature>
<proteinExistence type="predicted"/>
<gene>
    <name evidence="2" type="ORF">BON22_0657</name>
</gene>
<organism evidence="2 3">
    <name type="scientific">Cyberlindnera fabianii</name>
    <name type="common">Yeast</name>
    <name type="synonym">Hansenula fabianii</name>
    <dbReference type="NCBI Taxonomy" id="36022"/>
    <lineage>
        <taxon>Eukaryota</taxon>
        <taxon>Fungi</taxon>
        <taxon>Dikarya</taxon>
        <taxon>Ascomycota</taxon>
        <taxon>Saccharomycotina</taxon>
        <taxon>Saccharomycetes</taxon>
        <taxon>Phaffomycetales</taxon>
        <taxon>Phaffomycetaceae</taxon>
        <taxon>Cyberlindnera</taxon>
    </lineage>
</organism>
<feature type="compositionally biased region" description="Polar residues" evidence="1">
    <location>
        <begin position="430"/>
        <end position="439"/>
    </location>
</feature>
<feature type="region of interest" description="Disordered" evidence="1">
    <location>
        <begin position="610"/>
        <end position="629"/>
    </location>
</feature>
<dbReference type="VEuPathDB" id="FungiDB:BON22_0657"/>
<dbReference type="Proteomes" id="UP000189513">
    <property type="component" value="Unassembled WGS sequence"/>
</dbReference>
<dbReference type="AlphaFoldDB" id="A0A1V2LCV4"/>
<feature type="compositionally biased region" description="Low complexity" evidence="1">
    <location>
        <begin position="665"/>
        <end position="678"/>
    </location>
</feature>
<dbReference type="InterPro" id="IPR026248">
    <property type="entry name" value="Fyv8"/>
</dbReference>
<feature type="compositionally biased region" description="Basic and acidic residues" evidence="1">
    <location>
        <begin position="401"/>
        <end position="415"/>
    </location>
</feature>
<accession>A0A1V2LCV4</accession>
<evidence type="ECO:0000313" key="2">
    <source>
        <dbReference type="EMBL" id="ONH69584.1"/>
    </source>
</evidence>
<feature type="compositionally biased region" description="Basic and acidic residues" evidence="1">
    <location>
        <begin position="483"/>
        <end position="502"/>
    </location>
</feature>
<feature type="region of interest" description="Disordered" evidence="1">
    <location>
        <begin position="665"/>
        <end position="727"/>
    </location>
</feature>
<feature type="compositionally biased region" description="Polar residues" evidence="1">
    <location>
        <begin position="153"/>
        <end position="169"/>
    </location>
</feature>
<feature type="compositionally biased region" description="Polar residues" evidence="1">
    <location>
        <begin position="553"/>
        <end position="577"/>
    </location>
</feature>
<protein>
    <submittedName>
        <fullName evidence="2">Protein FYV8</fullName>
    </submittedName>
</protein>
<name>A0A1V2LCV4_CYBFA</name>
<feature type="compositionally biased region" description="Basic and acidic residues" evidence="1">
    <location>
        <begin position="540"/>
        <end position="552"/>
    </location>
</feature>
<comment type="caution">
    <text evidence="2">The sequence shown here is derived from an EMBL/GenBank/DDBJ whole genome shotgun (WGS) entry which is preliminary data.</text>
</comment>
<feature type="compositionally biased region" description="Polar residues" evidence="1">
    <location>
        <begin position="610"/>
        <end position="620"/>
    </location>
</feature>
<evidence type="ECO:0000256" key="1">
    <source>
        <dbReference type="SAM" id="MobiDB-lite"/>
    </source>
</evidence>